<evidence type="ECO:0000313" key="4">
    <source>
        <dbReference type="EMBL" id="EYU24850.1"/>
    </source>
</evidence>
<feature type="repeat" description="PPR" evidence="3">
    <location>
        <begin position="130"/>
        <end position="164"/>
    </location>
</feature>
<dbReference type="Pfam" id="PF13041">
    <property type="entry name" value="PPR_2"/>
    <property type="match status" value="1"/>
</dbReference>
<reference evidence="4 5" key="1">
    <citation type="journal article" date="2013" name="Proc. Natl. Acad. Sci. U.S.A.">
        <title>Fine-scale variation in meiotic recombination in Mimulus inferred from population shotgun sequencing.</title>
        <authorList>
            <person name="Hellsten U."/>
            <person name="Wright K.M."/>
            <person name="Jenkins J."/>
            <person name="Shu S."/>
            <person name="Yuan Y."/>
            <person name="Wessler S.R."/>
            <person name="Schmutz J."/>
            <person name="Willis J.H."/>
            <person name="Rokhsar D.S."/>
        </authorList>
    </citation>
    <scope>NUCLEOTIDE SEQUENCE [LARGE SCALE GENOMIC DNA]</scope>
    <source>
        <strain evidence="5">cv. DUN x IM62</strain>
    </source>
</reference>
<organism evidence="4 5">
    <name type="scientific">Erythranthe guttata</name>
    <name type="common">Yellow monkey flower</name>
    <name type="synonym">Mimulus guttatus</name>
    <dbReference type="NCBI Taxonomy" id="4155"/>
    <lineage>
        <taxon>Eukaryota</taxon>
        <taxon>Viridiplantae</taxon>
        <taxon>Streptophyta</taxon>
        <taxon>Embryophyta</taxon>
        <taxon>Tracheophyta</taxon>
        <taxon>Spermatophyta</taxon>
        <taxon>Magnoliopsida</taxon>
        <taxon>eudicotyledons</taxon>
        <taxon>Gunneridae</taxon>
        <taxon>Pentapetalae</taxon>
        <taxon>asterids</taxon>
        <taxon>lamiids</taxon>
        <taxon>Lamiales</taxon>
        <taxon>Phrymaceae</taxon>
        <taxon>Erythranthe</taxon>
    </lineage>
</organism>
<dbReference type="Proteomes" id="UP000030748">
    <property type="component" value="Unassembled WGS sequence"/>
</dbReference>
<dbReference type="PhylomeDB" id="A0A022QE90"/>
<feature type="repeat" description="PPR" evidence="3">
    <location>
        <begin position="92"/>
        <end position="129"/>
    </location>
</feature>
<dbReference type="Pfam" id="PF12854">
    <property type="entry name" value="PPR_1"/>
    <property type="match status" value="1"/>
</dbReference>
<gene>
    <name evidence="4" type="ORF">MIMGU_mgv11b017118mg</name>
</gene>
<dbReference type="NCBIfam" id="TIGR00756">
    <property type="entry name" value="PPR"/>
    <property type="match status" value="3"/>
</dbReference>
<evidence type="ECO:0000256" key="2">
    <source>
        <dbReference type="ARBA" id="ARBA00022737"/>
    </source>
</evidence>
<dbReference type="EMBL" id="KI632106">
    <property type="protein sequence ID" value="EYU24850.1"/>
    <property type="molecule type" value="Genomic_DNA"/>
</dbReference>
<accession>A0A022QE90</accession>
<evidence type="ECO:0000256" key="3">
    <source>
        <dbReference type="PROSITE-ProRule" id="PRU00708"/>
    </source>
</evidence>
<dbReference type="Pfam" id="PF01535">
    <property type="entry name" value="PPR"/>
    <property type="match status" value="1"/>
</dbReference>
<name>A0A022QE90_ERYGU</name>
<dbReference type="PROSITE" id="PS51375">
    <property type="entry name" value="PPR"/>
    <property type="match status" value="3"/>
</dbReference>
<proteinExistence type="inferred from homology"/>
<feature type="repeat" description="PPR" evidence="3">
    <location>
        <begin position="58"/>
        <end position="88"/>
    </location>
</feature>
<dbReference type="InterPro" id="IPR002885">
    <property type="entry name" value="PPR_rpt"/>
</dbReference>
<dbReference type="InterPro" id="IPR011990">
    <property type="entry name" value="TPR-like_helical_dom_sf"/>
</dbReference>
<evidence type="ECO:0008006" key="6">
    <source>
        <dbReference type="Google" id="ProtNLM"/>
    </source>
</evidence>
<keyword evidence="2" id="KW-0677">Repeat</keyword>
<evidence type="ECO:0000313" key="5">
    <source>
        <dbReference type="Proteomes" id="UP000030748"/>
    </source>
</evidence>
<comment type="similarity">
    <text evidence="1">Belongs to the PPR family. P subfamily.</text>
</comment>
<dbReference type="PANTHER" id="PTHR47941">
    <property type="entry name" value="PENTATRICOPEPTIDE REPEAT-CONTAINING PROTEIN 3, MITOCHONDRIAL"/>
    <property type="match status" value="1"/>
</dbReference>
<dbReference type="eggNOG" id="KOG4197">
    <property type="taxonomic scope" value="Eukaryota"/>
</dbReference>
<evidence type="ECO:0000256" key="1">
    <source>
        <dbReference type="ARBA" id="ARBA00007626"/>
    </source>
</evidence>
<dbReference type="AlphaFoldDB" id="A0A022QE90"/>
<dbReference type="Gene3D" id="1.25.40.10">
    <property type="entry name" value="Tetratricopeptide repeat domain"/>
    <property type="match status" value="3"/>
</dbReference>
<protein>
    <recommendedName>
        <fullName evidence="6">Pentacotripeptide-repeat region of PRORP domain-containing protein</fullName>
    </recommendedName>
</protein>
<keyword evidence="5" id="KW-1185">Reference proteome</keyword>
<sequence length="244" mass="27811">MTRVGIVPNLHVYNVLMHACSKSGDVEKADELVSVKWGRKTYTRIFSHRMERGGVCPDIITYNSLVYSYCREGRMREALRLFNDIITRFSPNNVTYTTLLAGIAELCNIGDMKSASKMKNKMLEAGLKPDKFTHKALIHGFCKSRDVISAKEILFDMIGSGFSPRYCVYSWLVDFLNDDDAVLKLRDELVQKGLCADVTVYRAINRRLCKNERIDCARRVFVNMLTKGILGDAITYTNLQEIEI</sequence>